<dbReference type="AlphaFoldDB" id="A0A0C2CRH0"/>
<evidence type="ECO:0000259" key="3">
    <source>
        <dbReference type="Pfam" id="PF04089"/>
    </source>
</evidence>
<gene>
    <name evidence="4" type="ORF">ANCDUO_10376</name>
</gene>
<reference evidence="4 5" key="1">
    <citation type="submission" date="2013-12" db="EMBL/GenBank/DDBJ databases">
        <title>Draft genome of the parsitic nematode Ancylostoma duodenale.</title>
        <authorList>
            <person name="Mitreva M."/>
        </authorList>
    </citation>
    <scope>NUCLEOTIDE SEQUENCE [LARGE SCALE GENOMIC DNA]</scope>
    <source>
        <strain evidence="4 5">Zhejiang</strain>
    </source>
</reference>
<evidence type="ECO:0000256" key="2">
    <source>
        <dbReference type="SAM" id="Phobius"/>
    </source>
</evidence>
<name>A0A0C2CRH0_9BILA</name>
<dbReference type="InterPro" id="IPR007084">
    <property type="entry name" value="BRICHOS_dom"/>
</dbReference>
<protein>
    <submittedName>
        <fullName evidence="4">BRICHOS domain protein</fullName>
    </submittedName>
</protein>
<keyword evidence="1" id="KW-1015">Disulfide bond</keyword>
<feature type="domain" description="BRICHOS" evidence="3">
    <location>
        <begin position="135"/>
        <end position="210"/>
    </location>
</feature>
<evidence type="ECO:0000313" key="4">
    <source>
        <dbReference type="EMBL" id="KIH59393.1"/>
    </source>
</evidence>
<keyword evidence="5" id="KW-1185">Reference proteome</keyword>
<proteinExistence type="predicted"/>
<dbReference type="OrthoDB" id="5838366at2759"/>
<accession>A0A0C2CRH0</accession>
<organism evidence="4 5">
    <name type="scientific">Ancylostoma duodenale</name>
    <dbReference type="NCBI Taxonomy" id="51022"/>
    <lineage>
        <taxon>Eukaryota</taxon>
        <taxon>Metazoa</taxon>
        <taxon>Ecdysozoa</taxon>
        <taxon>Nematoda</taxon>
        <taxon>Chromadorea</taxon>
        <taxon>Rhabditida</taxon>
        <taxon>Rhabditina</taxon>
        <taxon>Rhabditomorpha</taxon>
        <taxon>Strongyloidea</taxon>
        <taxon>Ancylostomatidae</taxon>
        <taxon>Ancylostomatinae</taxon>
        <taxon>Ancylostoma</taxon>
    </lineage>
</organism>
<dbReference type="EMBL" id="KN732007">
    <property type="protein sequence ID" value="KIH59393.1"/>
    <property type="molecule type" value="Genomic_DNA"/>
</dbReference>
<evidence type="ECO:0000313" key="5">
    <source>
        <dbReference type="Proteomes" id="UP000054047"/>
    </source>
</evidence>
<dbReference type="Proteomes" id="UP000054047">
    <property type="component" value="Unassembled WGS sequence"/>
</dbReference>
<keyword evidence="2" id="KW-0812">Transmembrane</keyword>
<dbReference type="Pfam" id="PF04089">
    <property type="entry name" value="BRICHOS"/>
    <property type="match status" value="1"/>
</dbReference>
<sequence length="302" mass="34541">METSRLESTRIEEVVERQVPPRPPPMANGYGRDLGYIGGIKDREVTPRLLASLCCILLLLLLLLILIGIILNALFHTYSVSEFLLYPPICEECRRKNPNLVSAAMPSSLFVHFYSPNQAHFELRGNPPFKSNSFTAIDFQTGYIAIADHALTDSNGRHTTCFIMPLDRSAISSMDALKEAVSESDSEIQAQFGWQEFWQFDAEQIDSNAANSKFTDKIEDCTNAKWYFLKQAVHSRETFYHSLNDFFFIFPQFKRVLLRVETDSSGGHWQYPLASQNTKRDQNGNWVSWVPTGNSIQSRRRR</sequence>
<feature type="transmembrane region" description="Helical" evidence="2">
    <location>
        <begin position="49"/>
        <end position="75"/>
    </location>
</feature>
<keyword evidence="2" id="KW-1133">Transmembrane helix</keyword>
<evidence type="ECO:0000256" key="1">
    <source>
        <dbReference type="ARBA" id="ARBA00023157"/>
    </source>
</evidence>
<keyword evidence="2" id="KW-0472">Membrane</keyword>